<dbReference type="InterPro" id="IPR001245">
    <property type="entry name" value="Ser-Thr/Tyr_kinase_cat_dom"/>
</dbReference>
<dbReference type="InterPro" id="IPR011009">
    <property type="entry name" value="Kinase-like_dom_sf"/>
</dbReference>
<dbReference type="GO" id="GO:0004674">
    <property type="term" value="F:protein serine/threonine kinase activity"/>
    <property type="evidence" value="ECO:0007669"/>
    <property type="project" value="TreeGrafter"/>
</dbReference>
<dbReference type="PANTHER" id="PTHR44329">
    <property type="entry name" value="SERINE/THREONINE-PROTEIN KINASE TNNI3K-RELATED"/>
    <property type="match status" value="1"/>
</dbReference>
<feature type="domain" description="Protein kinase" evidence="1">
    <location>
        <begin position="40"/>
        <end position="338"/>
    </location>
</feature>
<organism evidence="2 3">
    <name type="scientific">Gigaspora margarita</name>
    <dbReference type="NCBI Taxonomy" id="4874"/>
    <lineage>
        <taxon>Eukaryota</taxon>
        <taxon>Fungi</taxon>
        <taxon>Fungi incertae sedis</taxon>
        <taxon>Mucoromycota</taxon>
        <taxon>Glomeromycotina</taxon>
        <taxon>Glomeromycetes</taxon>
        <taxon>Diversisporales</taxon>
        <taxon>Gigasporaceae</taxon>
        <taxon>Gigaspora</taxon>
    </lineage>
</organism>
<dbReference type="GO" id="GO:0005524">
    <property type="term" value="F:ATP binding"/>
    <property type="evidence" value="ECO:0007669"/>
    <property type="project" value="InterPro"/>
</dbReference>
<evidence type="ECO:0000313" key="3">
    <source>
        <dbReference type="Proteomes" id="UP000439903"/>
    </source>
</evidence>
<dbReference type="AlphaFoldDB" id="A0A8H4AFB7"/>
<dbReference type="EMBL" id="WTPW01000686">
    <property type="protein sequence ID" value="KAF0488390.1"/>
    <property type="molecule type" value="Genomic_DNA"/>
</dbReference>
<sequence>MSENEDISEHLKVLNNETKESYLARISKEGIISSFNWDEFEDSLYLSTGTSGEVLKAKWKERNKDIVLKRVASLDVTESDNQEFIKEIKAFHAIENQLNGENKEKTLLIGHNNVIKFFGVSEQNCSCKSSKEPELYLVLEYADLNNLRDYLSHNDNSFLEWEKKIDIARQVVCGLYFLHEIGILHRDLHTKNVVVKNDKTSKYGIRVMITDFGLSKVLPRNSKSSQKMSGLIQFTDPEILKEELNDKCENLKFDRKSDVYSLGVVLWEISSNGKPPFSADKRANLPFLMSFDIINGKRENPIDGSKAPYVKLYTDCWNGNPELRPETKQVFELIHQESMISGETWKHHVDEISSEDQAFYKLVETLKQQLSIEEREKVKQLNPDKMVDLFKAALQEL</sequence>
<dbReference type="InterPro" id="IPR000719">
    <property type="entry name" value="Prot_kinase_dom"/>
</dbReference>
<proteinExistence type="predicted"/>
<dbReference type="Gene3D" id="1.10.510.10">
    <property type="entry name" value="Transferase(Phosphotransferase) domain 1"/>
    <property type="match status" value="1"/>
</dbReference>
<keyword evidence="2" id="KW-0418">Kinase</keyword>
<dbReference type="PROSITE" id="PS50011">
    <property type="entry name" value="PROTEIN_KINASE_DOM"/>
    <property type="match status" value="1"/>
</dbReference>
<comment type="caution">
    <text evidence="2">The sequence shown here is derived from an EMBL/GenBank/DDBJ whole genome shotgun (WGS) entry which is preliminary data.</text>
</comment>
<evidence type="ECO:0000313" key="2">
    <source>
        <dbReference type="EMBL" id="KAF0488390.1"/>
    </source>
</evidence>
<accession>A0A8H4AFB7</accession>
<dbReference type="SUPFAM" id="SSF56112">
    <property type="entry name" value="Protein kinase-like (PK-like)"/>
    <property type="match status" value="1"/>
</dbReference>
<dbReference type="OrthoDB" id="193860at2759"/>
<dbReference type="InterPro" id="IPR051681">
    <property type="entry name" value="Ser/Thr_Kinases-Pseudokinases"/>
</dbReference>
<dbReference type="Proteomes" id="UP000439903">
    <property type="component" value="Unassembled WGS sequence"/>
</dbReference>
<evidence type="ECO:0000259" key="1">
    <source>
        <dbReference type="PROSITE" id="PS50011"/>
    </source>
</evidence>
<keyword evidence="2" id="KW-0808">Transferase</keyword>
<name>A0A8H4AFB7_GIGMA</name>
<dbReference type="Pfam" id="PF07714">
    <property type="entry name" value="PK_Tyr_Ser-Thr"/>
    <property type="match status" value="1"/>
</dbReference>
<reference evidence="2 3" key="1">
    <citation type="journal article" date="2019" name="Environ. Microbiol.">
        <title>At the nexus of three kingdoms: the genome of the mycorrhizal fungus Gigaspora margarita provides insights into plant, endobacterial and fungal interactions.</title>
        <authorList>
            <person name="Venice F."/>
            <person name="Ghignone S."/>
            <person name="Salvioli di Fossalunga A."/>
            <person name="Amselem J."/>
            <person name="Novero M."/>
            <person name="Xianan X."/>
            <person name="Sedzielewska Toro K."/>
            <person name="Morin E."/>
            <person name="Lipzen A."/>
            <person name="Grigoriev I.V."/>
            <person name="Henrissat B."/>
            <person name="Martin F.M."/>
            <person name="Bonfante P."/>
        </authorList>
    </citation>
    <scope>NUCLEOTIDE SEQUENCE [LARGE SCALE GENOMIC DNA]</scope>
    <source>
        <strain evidence="2 3">BEG34</strain>
    </source>
</reference>
<gene>
    <name evidence="2" type="ORF">F8M41_022298</name>
</gene>
<protein>
    <submittedName>
        <fullName evidence="2">Kinase-like domain-containing protein</fullName>
    </submittedName>
</protein>
<keyword evidence="3" id="KW-1185">Reference proteome</keyword>